<dbReference type="Gene3D" id="1.10.630.10">
    <property type="entry name" value="Cytochrome P450"/>
    <property type="match status" value="1"/>
</dbReference>
<evidence type="ECO:0000256" key="3">
    <source>
        <dbReference type="ARBA" id="ARBA00004406"/>
    </source>
</evidence>
<dbReference type="InterPro" id="IPR036396">
    <property type="entry name" value="Cyt_P450_sf"/>
</dbReference>
<dbReference type="GO" id="GO:0020037">
    <property type="term" value="F:heme binding"/>
    <property type="evidence" value="ECO:0007669"/>
    <property type="project" value="InterPro"/>
</dbReference>
<dbReference type="PANTHER" id="PTHR24292:SF54">
    <property type="entry name" value="CYP9F3-RELATED"/>
    <property type="match status" value="1"/>
</dbReference>
<comment type="caution">
    <text evidence="13">The sequence shown here is derived from an EMBL/GenBank/DDBJ whole genome shotgun (WGS) entry which is preliminary data.</text>
</comment>
<evidence type="ECO:0000256" key="4">
    <source>
        <dbReference type="ARBA" id="ARBA00010617"/>
    </source>
</evidence>
<dbReference type="InterPro" id="IPR050476">
    <property type="entry name" value="Insect_CytP450_Detox"/>
</dbReference>
<keyword evidence="10" id="KW-0408">Iron</keyword>
<keyword evidence="8" id="KW-0492">Microsome</keyword>
<evidence type="ECO:0000256" key="9">
    <source>
        <dbReference type="ARBA" id="ARBA00023002"/>
    </source>
</evidence>
<accession>A0A8K0CJR1</accession>
<keyword evidence="6" id="KW-0479">Metal-binding</keyword>
<comment type="similarity">
    <text evidence="4">Belongs to the cytochrome P450 family.</text>
</comment>
<evidence type="ECO:0000256" key="7">
    <source>
        <dbReference type="ARBA" id="ARBA00022824"/>
    </source>
</evidence>
<keyword evidence="9" id="KW-0560">Oxidoreductase</keyword>
<dbReference type="Pfam" id="PF00067">
    <property type="entry name" value="p450"/>
    <property type="match status" value="1"/>
</dbReference>
<gene>
    <name evidence="13" type="ORF">ILUMI_20420</name>
</gene>
<feature type="non-terminal residue" evidence="13">
    <location>
        <position position="361"/>
    </location>
</feature>
<evidence type="ECO:0000256" key="11">
    <source>
        <dbReference type="ARBA" id="ARBA00023033"/>
    </source>
</evidence>
<keyword evidence="14" id="KW-1185">Reference proteome</keyword>
<sequence length="361" mass="42236">MLSIFISTAVAALIYFVLIKPFRYWQDQGVAQYKLKTLWLKTVLGLAPHSSLLENIQQAYQDFPEQRYCGYYQFLRPALLLRDPDLIKQITVKDFDHFTDHNQIIPDDTELLWEKNLFALKGDKWREMRSTLSPSFTGSKMKIMFGLISDCAQRFVQYFEEQGKKTTIVEMKDVFTRFTNDVIATSAFGVTCNSLKDRENEFYLMGKEMINFSGFSRILSLLTIFMAPRLSKILKLEFFSKKAINFFRKVIKENVEVREKNGIVRPDMIYLLMETRKMKNNQANEEEKLTIEDITAQALIFFVAGFDTVSTFMCFMAYELAVNVDIQNRLQNEIDKTLEECEGTLTYDELMKIKYMDMVIS</sequence>
<evidence type="ECO:0000256" key="8">
    <source>
        <dbReference type="ARBA" id="ARBA00022848"/>
    </source>
</evidence>
<keyword evidence="12" id="KW-0472">Membrane</keyword>
<dbReference type="OrthoDB" id="2789670at2759"/>
<reference evidence="13" key="1">
    <citation type="submission" date="2019-08" db="EMBL/GenBank/DDBJ databases">
        <title>The genome of the North American firefly Photinus pyralis.</title>
        <authorList>
            <consortium name="Photinus pyralis genome working group"/>
            <person name="Fallon T.R."/>
            <person name="Sander Lower S.E."/>
            <person name="Weng J.-K."/>
        </authorList>
    </citation>
    <scope>NUCLEOTIDE SEQUENCE</scope>
    <source>
        <strain evidence="13">TRF0915ILg1</strain>
        <tissue evidence="13">Whole body</tissue>
    </source>
</reference>
<dbReference type="PANTHER" id="PTHR24292">
    <property type="entry name" value="CYTOCHROME P450"/>
    <property type="match status" value="1"/>
</dbReference>
<dbReference type="GO" id="GO:0004497">
    <property type="term" value="F:monooxygenase activity"/>
    <property type="evidence" value="ECO:0007669"/>
    <property type="project" value="UniProtKB-KW"/>
</dbReference>
<evidence type="ECO:0000256" key="5">
    <source>
        <dbReference type="ARBA" id="ARBA00022617"/>
    </source>
</evidence>
<evidence type="ECO:0000313" key="13">
    <source>
        <dbReference type="EMBL" id="KAF2885753.1"/>
    </source>
</evidence>
<dbReference type="InterPro" id="IPR002402">
    <property type="entry name" value="Cyt_P450_E_grp-II"/>
</dbReference>
<dbReference type="CDD" id="cd11056">
    <property type="entry name" value="CYP6-like"/>
    <property type="match status" value="1"/>
</dbReference>
<evidence type="ECO:0000256" key="6">
    <source>
        <dbReference type="ARBA" id="ARBA00022723"/>
    </source>
</evidence>
<dbReference type="AlphaFoldDB" id="A0A8K0CJR1"/>
<comment type="cofactor">
    <cofactor evidence="1">
        <name>heme</name>
        <dbReference type="ChEBI" id="CHEBI:30413"/>
    </cofactor>
</comment>
<evidence type="ECO:0008006" key="15">
    <source>
        <dbReference type="Google" id="ProtNLM"/>
    </source>
</evidence>
<organism evidence="13 14">
    <name type="scientific">Ignelater luminosus</name>
    <name type="common">Cucubano</name>
    <name type="synonym">Pyrophorus luminosus</name>
    <dbReference type="NCBI Taxonomy" id="2038154"/>
    <lineage>
        <taxon>Eukaryota</taxon>
        <taxon>Metazoa</taxon>
        <taxon>Ecdysozoa</taxon>
        <taxon>Arthropoda</taxon>
        <taxon>Hexapoda</taxon>
        <taxon>Insecta</taxon>
        <taxon>Pterygota</taxon>
        <taxon>Neoptera</taxon>
        <taxon>Endopterygota</taxon>
        <taxon>Coleoptera</taxon>
        <taxon>Polyphaga</taxon>
        <taxon>Elateriformia</taxon>
        <taxon>Elateroidea</taxon>
        <taxon>Elateridae</taxon>
        <taxon>Agrypninae</taxon>
        <taxon>Pyrophorini</taxon>
        <taxon>Ignelater</taxon>
    </lineage>
</organism>
<dbReference type="GO" id="GO:0016705">
    <property type="term" value="F:oxidoreductase activity, acting on paired donors, with incorporation or reduction of molecular oxygen"/>
    <property type="evidence" value="ECO:0007669"/>
    <property type="project" value="InterPro"/>
</dbReference>
<evidence type="ECO:0000256" key="12">
    <source>
        <dbReference type="ARBA" id="ARBA00023136"/>
    </source>
</evidence>
<evidence type="ECO:0000313" key="14">
    <source>
        <dbReference type="Proteomes" id="UP000801492"/>
    </source>
</evidence>
<dbReference type="GO" id="GO:0005789">
    <property type="term" value="C:endoplasmic reticulum membrane"/>
    <property type="evidence" value="ECO:0007669"/>
    <property type="project" value="UniProtKB-SubCell"/>
</dbReference>
<comment type="subcellular location">
    <subcellularLocation>
        <location evidence="3">Endoplasmic reticulum membrane</location>
        <topology evidence="3">Peripheral membrane protein</topology>
    </subcellularLocation>
    <subcellularLocation>
        <location evidence="2">Microsome membrane</location>
        <topology evidence="2">Peripheral membrane protein</topology>
    </subcellularLocation>
</comment>
<proteinExistence type="inferred from homology"/>
<evidence type="ECO:0000256" key="1">
    <source>
        <dbReference type="ARBA" id="ARBA00001971"/>
    </source>
</evidence>
<dbReference type="Proteomes" id="UP000801492">
    <property type="component" value="Unassembled WGS sequence"/>
</dbReference>
<dbReference type="EMBL" id="VTPC01089681">
    <property type="protein sequence ID" value="KAF2885753.1"/>
    <property type="molecule type" value="Genomic_DNA"/>
</dbReference>
<keyword evidence="11" id="KW-0503">Monooxygenase</keyword>
<name>A0A8K0CJR1_IGNLU</name>
<keyword evidence="5" id="KW-0349">Heme</keyword>
<dbReference type="PRINTS" id="PR00464">
    <property type="entry name" value="EP450II"/>
</dbReference>
<evidence type="ECO:0000256" key="2">
    <source>
        <dbReference type="ARBA" id="ARBA00004174"/>
    </source>
</evidence>
<dbReference type="SUPFAM" id="SSF48264">
    <property type="entry name" value="Cytochrome P450"/>
    <property type="match status" value="1"/>
</dbReference>
<protein>
    <recommendedName>
        <fullName evidence="15">Cytochrome P450</fullName>
    </recommendedName>
</protein>
<dbReference type="InterPro" id="IPR001128">
    <property type="entry name" value="Cyt_P450"/>
</dbReference>
<keyword evidence="7" id="KW-0256">Endoplasmic reticulum</keyword>
<evidence type="ECO:0000256" key="10">
    <source>
        <dbReference type="ARBA" id="ARBA00023004"/>
    </source>
</evidence>
<dbReference type="GO" id="GO:0005506">
    <property type="term" value="F:iron ion binding"/>
    <property type="evidence" value="ECO:0007669"/>
    <property type="project" value="InterPro"/>
</dbReference>